<name>A0AAV4B2P0_9GAST</name>
<dbReference type="GO" id="GO:0003963">
    <property type="term" value="F:RNA-3'-phosphate cyclase activity"/>
    <property type="evidence" value="ECO:0007669"/>
    <property type="project" value="TreeGrafter"/>
</dbReference>
<proteinExistence type="predicted"/>
<dbReference type="InterPro" id="IPR023797">
    <property type="entry name" value="RNA3'_phos_cyclase_dom"/>
</dbReference>
<evidence type="ECO:0000313" key="3">
    <source>
        <dbReference type="Proteomes" id="UP000735302"/>
    </source>
</evidence>
<dbReference type="Proteomes" id="UP000735302">
    <property type="component" value="Unassembled WGS sequence"/>
</dbReference>
<keyword evidence="3" id="KW-1185">Reference proteome</keyword>
<dbReference type="PANTHER" id="PTHR11096">
    <property type="entry name" value="RNA 3' TERMINAL PHOSPHATE CYCLASE"/>
    <property type="match status" value="1"/>
</dbReference>
<evidence type="ECO:0000313" key="2">
    <source>
        <dbReference type="EMBL" id="GFO13335.1"/>
    </source>
</evidence>
<dbReference type="Pfam" id="PF01137">
    <property type="entry name" value="RTC"/>
    <property type="match status" value="1"/>
</dbReference>
<dbReference type="InterPro" id="IPR000228">
    <property type="entry name" value="RNA3'_term_phos_cyc"/>
</dbReference>
<dbReference type="GO" id="GO:0005634">
    <property type="term" value="C:nucleus"/>
    <property type="evidence" value="ECO:0007669"/>
    <property type="project" value="TreeGrafter"/>
</dbReference>
<feature type="domain" description="RNA 3'-terminal phosphate cyclase" evidence="1">
    <location>
        <begin position="1"/>
        <end position="39"/>
    </location>
</feature>
<feature type="non-terminal residue" evidence="2">
    <location>
        <position position="1"/>
    </location>
</feature>
<dbReference type="PANTHER" id="PTHR11096:SF0">
    <property type="entry name" value="RNA 3'-TERMINAL PHOSPHATE CYCLASE"/>
    <property type="match status" value="1"/>
</dbReference>
<reference evidence="2 3" key="1">
    <citation type="journal article" date="2021" name="Elife">
        <title>Chloroplast acquisition without the gene transfer in kleptoplastic sea slugs, Plakobranchus ocellatus.</title>
        <authorList>
            <person name="Maeda T."/>
            <person name="Takahashi S."/>
            <person name="Yoshida T."/>
            <person name="Shimamura S."/>
            <person name="Takaki Y."/>
            <person name="Nagai Y."/>
            <person name="Toyoda A."/>
            <person name="Suzuki Y."/>
            <person name="Arimoto A."/>
            <person name="Ishii H."/>
            <person name="Satoh N."/>
            <person name="Nishiyama T."/>
            <person name="Hasebe M."/>
            <person name="Maruyama T."/>
            <person name="Minagawa J."/>
            <person name="Obokata J."/>
            <person name="Shigenobu S."/>
        </authorList>
    </citation>
    <scope>NUCLEOTIDE SEQUENCE [LARGE SCALE GENOMIC DNA]</scope>
</reference>
<gene>
    <name evidence="2" type="ORF">PoB_003984000</name>
</gene>
<dbReference type="AlphaFoldDB" id="A0AAV4B2P0"/>
<evidence type="ECO:0000259" key="1">
    <source>
        <dbReference type="Pfam" id="PF01137"/>
    </source>
</evidence>
<sequence>LILLMTLAKGCSRMLCGSITLHTQTAIHIARLLTTANFSLEPVESDQVKGTSMLVCEGIGHRNPYLETSS</sequence>
<protein>
    <submittedName>
        <fullName evidence="2">RNA 3'-terminal phosphate cyclase</fullName>
    </submittedName>
</protein>
<dbReference type="EMBL" id="BLXT01004484">
    <property type="protein sequence ID" value="GFO13335.1"/>
    <property type="molecule type" value="Genomic_DNA"/>
</dbReference>
<organism evidence="2 3">
    <name type="scientific">Plakobranchus ocellatus</name>
    <dbReference type="NCBI Taxonomy" id="259542"/>
    <lineage>
        <taxon>Eukaryota</taxon>
        <taxon>Metazoa</taxon>
        <taxon>Spiralia</taxon>
        <taxon>Lophotrochozoa</taxon>
        <taxon>Mollusca</taxon>
        <taxon>Gastropoda</taxon>
        <taxon>Heterobranchia</taxon>
        <taxon>Euthyneura</taxon>
        <taxon>Panpulmonata</taxon>
        <taxon>Sacoglossa</taxon>
        <taxon>Placobranchoidea</taxon>
        <taxon>Plakobranchidae</taxon>
        <taxon>Plakobranchus</taxon>
    </lineage>
</organism>
<comment type="caution">
    <text evidence="2">The sequence shown here is derived from an EMBL/GenBank/DDBJ whole genome shotgun (WGS) entry which is preliminary data.</text>
</comment>
<dbReference type="GO" id="GO:0006396">
    <property type="term" value="P:RNA processing"/>
    <property type="evidence" value="ECO:0007669"/>
    <property type="project" value="InterPro"/>
</dbReference>
<accession>A0AAV4B2P0</accession>